<evidence type="ECO:0000256" key="1">
    <source>
        <dbReference type="SAM" id="MobiDB-lite"/>
    </source>
</evidence>
<gene>
    <name evidence="2" type="ORF">CTI12_AA526050</name>
</gene>
<dbReference type="EMBL" id="PKPP01014289">
    <property type="protein sequence ID" value="PWA39832.1"/>
    <property type="molecule type" value="Genomic_DNA"/>
</dbReference>
<sequence length="138" mass="16155">MQERTIELPKSLPWDTNAEDSSSEGSEDEESKLVYTPRTIFTREAKQAMKLHQQKCTDWYRMRMNMVNTTLPLPPPPPFVPVPRHPLASLSPSTGYMSPEEQKKRLDEYREKHLKSCRDEVTSYLEKKLQKIMSLKDD</sequence>
<comment type="caution">
    <text evidence="2">The sequence shown here is derived from an EMBL/GenBank/DDBJ whole genome shotgun (WGS) entry which is preliminary data.</text>
</comment>
<protein>
    <submittedName>
        <fullName evidence="2">Uncharacterized protein</fullName>
    </submittedName>
</protein>
<organism evidence="2 3">
    <name type="scientific">Artemisia annua</name>
    <name type="common">Sweet wormwood</name>
    <dbReference type="NCBI Taxonomy" id="35608"/>
    <lineage>
        <taxon>Eukaryota</taxon>
        <taxon>Viridiplantae</taxon>
        <taxon>Streptophyta</taxon>
        <taxon>Embryophyta</taxon>
        <taxon>Tracheophyta</taxon>
        <taxon>Spermatophyta</taxon>
        <taxon>Magnoliopsida</taxon>
        <taxon>eudicotyledons</taxon>
        <taxon>Gunneridae</taxon>
        <taxon>Pentapetalae</taxon>
        <taxon>asterids</taxon>
        <taxon>campanulids</taxon>
        <taxon>Asterales</taxon>
        <taxon>Asteraceae</taxon>
        <taxon>Asteroideae</taxon>
        <taxon>Anthemideae</taxon>
        <taxon>Artemisiinae</taxon>
        <taxon>Artemisia</taxon>
    </lineage>
</organism>
<evidence type="ECO:0000313" key="3">
    <source>
        <dbReference type="Proteomes" id="UP000245207"/>
    </source>
</evidence>
<feature type="region of interest" description="Disordered" evidence="1">
    <location>
        <begin position="1"/>
        <end position="35"/>
    </location>
</feature>
<dbReference type="Proteomes" id="UP000245207">
    <property type="component" value="Unassembled WGS sequence"/>
</dbReference>
<name>A0A2U1KSV5_ARTAN</name>
<keyword evidence="3" id="KW-1185">Reference proteome</keyword>
<evidence type="ECO:0000313" key="2">
    <source>
        <dbReference type="EMBL" id="PWA39832.1"/>
    </source>
</evidence>
<feature type="region of interest" description="Disordered" evidence="1">
    <location>
        <begin position="83"/>
        <end position="102"/>
    </location>
</feature>
<proteinExistence type="predicted"/>
<accession>A0A2U1KSV5</accession>
<feature type="compositionally biased region" description="Acidic residues" evidence="1">
    <location>
        <begin position="17"/>
        <end position="30"/>
    </location>
</feature>
<reference evidence="2 3" key="1">
    <citation type="journal article" date="2018" name="Mol. Plant">
        <title>The genome of Artemisia annua provides insight into the evolution of Asteraceae family and artemisinin biosynthesis.</title>
        <authorList>
            <person name="Shen Q."/>
            <person name="Zhang L."/>
            <person name="Liao Z."/>
            <person name="Wang S."/>
            <person name="Yan T."/>
            <person name="Shi P."/>
            <person name="Liu M."/>
            <person name="Fu X."/>
            <person name="Pan Q."/>
            <person name="Wang Y."/>
            <person name="Lv Z."/>
            <person name="Lu X."/>
            <person name="Zhang F."/>
            <person name="Jiang W."/>
            <person name="Ma Y."/>
            <person name="Chen M."/>
            <person name="Hao X."/>
            <person name="Li L."/>
            <person name="Tang Y."/>
            <person name="Lv G."/>
            <person name="Zhou Y."/>
            <person name="Sun X."/>
            <person name="Brodelius P.E."/>
            <person name="Rose J.K.C."/>
            <person name="Tang K."/>
        </authorList>
    </citation>
    <scope>NUCLEOTIDE SEQUENCE [LARGE SCALE GENOMIC DNA]</scope>
    <source>
        <strain evidence="3">cv. Huhao1</strain>
        <tissue evidence="2">Leaf</tissue>
    </source>
</reference>
<dbReference type="AlphaFoldDB" id="A0A2U1KSV5"/>